<dbReference type="EMBL" id="RCCJ01000001">
    <property type="protein sequence ID" value="RLJ70141.1"/>
    <property type="molecule type" value="Genomic_DNA"/>
</dbReference>
<gene>
    <name evidence="5" type="ORF">BCF55_0405</name>
</gene>
<dbReference type="InterPro" id="IPR029016">
    <property type="entry name" value="GAF-like_dom_sf"/>
</dbReference>
<feature type="domain" description="PAS" evidence="1">
    <location>
        <begin position="515"/>
        <end position="573"/>
    </location>
</feature>
<evidence type="ECO:0000259" key="1">
    <source>
        <dbReference type="PROSITE" id="PS50112"/>
    </source>
</evidence>
<dbReference type="Pfam" id="PF00989">
    <property type="entry name" value="PAS"/>
    <property type="match status" value="2"/>
</dbReference>
<dbReference type="PROSITE" id="PS50883">
    <property type="entry name" value="EAL"/>
    <property type="match status" value="1"/>
</dbReference>
<dbReference type="InterPro" id="IPR000014">
    <property type="entry name" value="PAS"/>
</dbReference>
<dbReference type="NCBIfam" id="TIGR00254">
    <property type="entry name" value="GGDEF"/>
    <property type="match status" value="1"/>
</dbReference>
<dbReference type="SUPFAM" id="SSF55785">
    <property type="entry name" value="PYP-like sensor domain (PAS domain)"/>
    <property type="match status" value="2"/>
</dbReference>
<evidence type="ECO:0000313" key="5">
    <source>
        <dbReference type="EMBL" id="RLJ70141.1"/>
    </source>
</evidence>
<dbReference type="Proteomes" id="UP000267841">
    <property type="component" value="Unassembled WGS sequence"/>
</dbReference>
<protein>
    <submittedName>
        <fullName evidence="5">PAS domain S-box-containing protein/diguanylate cyclase (GGDEF)-like protein</fullName>
    </submittedName>
</protein>
<evidence type="ECO:0000259" key="3">
    <source>
        <dbReference type="PROSITE" id="PS50883"/>
    </source>
</evidence>
<dbReference type="Gene3D" id="3.30.70.270">
    <property type="match status" value="1"/>
</dbReference>
<dbReference type="InterPro" id="IPR013767">
    <property type="entry name" value="PAS_fold"/>
</dbReference>
<accession>A0A497XPE6</accession>
<dbReference type="SUPFAM" id="SSF55781">
    <property type="entry name" value="GAF domain-like"/>
    <property type="match status" value="1"/>
</dbReference>
<evidence type="ECO:0000259" key="2">
    <source>
        <dbReference type="PROSITE" id="PS50113"/>
    </source>
</evidence>
<feature type="domain" description="GGDEF" evidence="4">
    <location>
        <begin position="668"/>
        <end position="801"/>
    </location>
</feature>
<dbReference type="InterPro" id="IPR052155">
    <property type="entry name" value="Biofilm_reg_signaling"/>
</dbReference>
<feature type="domain" description="EAL" evidence="3">
    <location>
        <begin position="810"/>
        <end position="1052"/>
    </location>
</feature>
<dbReference type="Gene3D" id="3.30.450.20">
    <property type="entry name" value="PAS domain"/>
    <property type="match status" value="2"/>
</dbReference>
<dbReference type="PANTHER" id="PTHR44757">
    <property type="entry name" value="DIGUANYLATE CYCLASE DGCP"/>
    <property type="match status" value="1"/>
</dbReference>
<sequence>MGKGTLNFLAGVYVHENERERELVEKIKEEFERALGKRINLLIPKSYREELTLHETEDIDLYYANSLMAFKQFREGYVPFRVRGKETEVFALAGRLKEDFVVVSAPYLEGYLVTLFLIKELDLLRPEIIYTELEEEAYREVLEGTADLCLIHRESYELFRRKHGEIPLLKEIETSLSNYLTVKGELYREEEEKLSGLGTCVKLEPEEFKRALSFGFSMEELAKLKLFFDVSKALYQNEYTGTVIYRDRILYASKNVEKITGYSLRELQEMSILDFIEESDEVKRAMLRTIEERKRGGYFLKLYPTLKIRTRRGEARYIRVFSKTVIYNYQHCGMLIFHEITPEVMRQKVYRALRNINKAITTVLTQKELYQTVCETLVREFDIKFAWIGRVDEEGNLEELHSCGEGLDYLKHVNFSKAALLSSNYPTCVAYREGRVVINPSTEENPSAETYREEMLKRGFLSSAAIPIKLKDRVVAVLNVYASVPNFFAEDVRDLLEEIQRDLSFALEKIHTIRDSILLKQAVEKAREGVLITDGEGNILYVNDFICELTGYSREELIRKNPRIFKSGYHPKEFYQHLWETILSGKEFNAVFVNRKKNGELFYVEQKIVPVELPGGHRRFVALWRDITKETLLSEENERLRYYDILTGLLNFGGFKVNAENLISEGVGTSALLLIDLANFSYINKTYGSEAGDRVLKEVGERLRARVKERDLVGRIGGDEFGLFLTELKDVKDIFSIMERIKAVLRDEIKINGASLTLNFHGGVAIFPQDGEDFKTLIENASVALRFSKEEGINNIKLFNRELEEEAKKFLYRESLLERALREKLFVFHYQPYFDTRNGRLAGFEALLRIRERDGTLHYPAEFIDYLEKFQHLSGYIDWALKEVSLKIKSWNVPISLNVSARAFKEPSFPEKVLSHARELSQPLIVEITERLYMEDMERSRKIIGRLKESEKVRIAIDDFGTGYSSLSYIKDINADILKIDMSFTKAMVEDEKARAVVEAIVHLARLLGMKTLAEGVETKEQYELVRDMGIDYAQGFYLAKPLPEEEAEKLL</sequence>
<dbReference type="InterPro" id="IPR000700">
    <property type="entry name" value="PAS-assoc_C"/>
</dbReference>
<name>A0A497XPE6_9AQUI</name>
<dbReference type="InterPro" id="IPR029787">
    <property type="entry name" value="Nucleotide_cyclase"/>
</dbReference>
<dbReference type="Pfam" id="PF00990">
    <property type="entry name" value="GGDEF"/>
    <property type="match status" value="1"/>
</dbReference>
<reference evidence="5 6" key="1">
    <citation type="submission" date="2018-10" db="EMBL/GenBank/DDBJ databases">
        <title>Genomic Encyclopedia of Archaeal and Bacterial Type Strains, Phase II (KMG-II): from individual species to whole genera.</title>
        <authorList>
            <person name="Goeker M."/>
        </authorList>
    </citation>
    <scope>NUCLEOTIDE SEQUENCE [LARGE SCALE GENOMIC DNA]</scope>
    <source>
        <strain evidence="5 6">DSM 16510</strain>
    </source>
</reference>
<dbReference type="OrthoDB" id="9762141at2"/>
<dbReference type="GO" id="GO:0006355">
    <property type="term" value="P:regulation of DNA-templated transcription"/>
    <property type="evidence" value="ECO:0007669"/>
    <property type="project" value="InterPro"/>
</dbReference>
<dbReference type="SUPFAM" id="SSF141868">
    <property type="entry name" value="EAL domain-like"/>
    <property type="match status" value="1"/>
</dbReference>
<dbReference type="Pfam" id="PF00563">
    <property type="entry name" value="EAL"/>
    <property type="match status" value="1"/>
</dbReference>
<dbReference type="CDD" id="cd00130">
    <property type="entry name" value="PAS"/>
    <property type="match status" value="2"/>
</dbReference>
<dbReference type="SMART" id="SM00052">
    <property type="entry name" value="EAL"/>
    <property type="match status" value="1"/>
</dbReference>
<dbReference type="CDD" id="cd01948">
    <property type="entry name" value="EAL"/>
    <property type="match status" value="1"/>
</dbReference>
<dbReference type="PROSITE" id="PS50887">
    <property type="entry name" value="GGDEF"/>
    <property type="match status" value="1"/>
</dbReference>
<dbReference type="NCBIfam" id="TIGR00229">
    <property type="entry name" value="sensory_box"/>
    <property type="match status" value="2"/>
</dbReference>
<dbReference type="InterPro" id="IPR035919">
    <property type="entry name" value="EAL_sf"/>
</dbReference>
<dbReference type="CDD" id="cd01949">
    <property type="entry name" value="GGDEF"/>
    <property type="match status" value="1"/>
</dbReference>
<dbReference type="InterPro" id="IPR043128">
    <property type="entry name" value="Rev_trsase/Diguanyl_cyclase"/>
</dbReference>
<dbReference type="InterPro" id="IPR001633">
    <property type="entry name" value="EAL_dom"/>
</dbReference>
<dbReference type="PROSITE" id="PS50113">
    <property type="entry name" value="PAC"/>
    <property type="match status" value="1"/>
</dbReference>
<proteinExistence type="predicted"/>
<dbReference type="Pfam" id="PF13185">
    <property type="entry name" value="GAF_2"/>
    <property type="match status" value="1"/>
</dbReference>
<dbReference type="RefSeq" id="WP_121009289.1">
    <property type="nucleotide sequence ID" value="NZ_RCCJ01000001.1"/>
</dbReference>
<feature type="domain" description="PAC" evidence="2">
    <location>
        <begin position="586"/>
        <end position="639"/>
    </location>
</feature>
<dbReference type="PANTHER" id="PTHR44757:SF2">
    <property type="entry name" value="BIOFILM ARCHITECTURE MAINTENANCE PROTEIN MBAA"/>
    <property type="match status" value="1"/>
</dbReference>
<evidence type="ECO:0000313" key="6">
    <source>
        <dbReference type="Proteomes" id="UP000267841"/>
    </source>
</evidence>
<evidence type="ECO:0000259" key="4">
    <source>
        <dbReference type="PROSITE" id="PS50887"/>
    </source>
</evidence>
<dbReference type="InterPro" id="IPR003018">
    <property type="entry name" value="GAF"/>
</dbReference>
<dbReference type="SMART" id="SM00091">
    <property type="entry name" value="PAS"/>
    <property type="match status" value="2"/>
</dbReference>
<dbReference type="Gene3D" id="3.20.20.450">
    <property type="entry name" value="EAL domain"/>
    <property type="match status" value="1"/>
</dbReference>
<comment type="caution">
    <text evidence="5">The sequence shown here is derived from an EMBL/GenBank/DDBJ whole genome shotgun (WGS) entry which is preliminary data.</text>
</comment>
<dbReference type="InterPro" id="IPR000160">
    <property type="entry name" value="GGDEF_dom"/>
</dbReference>
<keyword evidence="6" id="KW-1185">Reference proteome</keyword>
<dbReference type="InterPro" id="IPR035965">
    <property type="entry name" value="PAS-like_dom_sf"/>
</dbReference>
<dbReference type="SMART" id="SM00267">
    <property type="entry name" value="GGDEF"/>
    <property type="match status" value="1"/>
</dbReference>
<dbReference type="PROSITE" id="PS50112">
    <property type="entry name" value="PAS"/>
    <property type="match status" value="1"/>
</dbReference>
<dbReference type="AlphaFoldDB" id="A0A497XPE6"/>
<organism evidence="5 6">
    <name type="scientific">Hydrogenivirga caldilitoris</name>
    <dbReference type="NCBI Taxonomy" id="246264"/>
    <lineage>
        <taxon>Bacteria</taxon>
        <taxon>Pseudomonadati</taxon>
        <taxon>Aquificota</taxon>
        <taxon>Aquificia</taxon>
        <taxon>Aquificales</taxon>
        <taxon>Aquificaceae</taxon>
        <taxon>Hydrogenivirga</taxon>
    </lineage>
</organism>
<dbReference type="Gene3D" id="3.30.450.40">
    <property type="match status" value="1"/>
</dbReference>
<dbReference type="SUPFAM" id="SSF55073">
    <property type="entry name" value="Nucleotide cyclase"/>
    <property type="match status" value="1"/>
</dbReference>